<sequence length="71" mass="8325">MCRPIVKPCTNEFEPNDSRKSTLALVEKIKSDNKGACVLLKEYPYLFSDHRVPVVLIVWYTETEWTYNTSR</sequence>
<gene>
    <name evidence="1" type="ORF">RRG08_061724</name>
</gene>
<comment type="caution">
    <text evidence="1">The sequence shown here is derived from an EMBL/GenBank/DDBJ whole genome shotgun (WGS) entry which is preliminary data.</text>
</comment>
<evidence type="ECO:0000313" key="2">
    <source>
        <dbReference type="Proteomes" id="UP001283361"/>
    </source>
</evidence>
<reference evidence="1" key="1">
    <citation type="journal article" date="2023" name="G3 (Bethesda)">
        <title>A reference genome for the long-term kleptoplast-retaining sea slug Elysia crispata morphotype clarki.</title>
        <authorList>
            <person name="Eastman K.E."/>
            <person name="Pendleton A.L."/>
            <person name="Shaikh M.A."/>
            <person name="Suttiyut T."/>
            <person name="Ogas R."/>
            <person name="Tomko P."/>
            <person name="Gavelis G."/>
            <person name="Widhalm J.R."/>
            <person name="Wisecaver J.H."/>
        </authorList>
    </citation>
    <scope>NUCLEOTIDE SEQUENCE</scope>
    <source>
        <strain evidence="1">ECLA1</strain>
    </source>
</reference>
<dbReference type="AlphaFoldDB" id="A0AAE1A7M1"/>
<accession>A0AAE1A7M1</accession>
<proteinExistence type="predicted"/>
<protein>
    <submittedName>
        <fullName evidence="1">Uncharacterized protein</fullName>
    </submittedName>
</protein>
<name>A0AAE1A7M1_9GAST</name>
<dbReference type="Proteomes" id="UP001283361">
    <property type="component" value="Unassembled WGS sequence"/>
</dbReference>
<keyword evidence="2" id="KW-1185">Reference proteome</keyword>
<evidence type="ECO:0000313" key="1">
    <source>
        <dbReference type="EMBL" id="KAK3782493.1"/>
    </source>
</evidence>
<dbReference type="EMBL" id="JAWDGP010002498">
    <property type="protein sequence ID" value="KAK3782493.1"/>
    <property type="molecule type" value="Genomic_DNA"/>
</dbReference>
<organism evidence="1 2">
    <name type="scientific">Elysia crispata</name>
    <name type="common">lettuce slug</name>
    <dbReference type="NCBI Taxonomy" id="231223"/>
    <lineage>
        <taxon>Eukaryota</taxon>
        <taxon>Metazoa</taxon>
        <taxon>Spiralia</taxon>
        <taxon>Lophotrochozoa</taxon>
        <taxon>Mollusca</taxon>
        <taxon>Gastropoda</taxon>
        <taxon>Heterobranchia</taxon>
        <taxon>Euthyneura</taxon>
        <taxon>Panpulmonata</taxon>
        <taxon>Sacoglossa</taxon>
        <taxon>Placobranchoidea</taxon>
        <taxon>Plakobranchidae</taxon>
        <taxon>Elysia</taxon>
    </lineage>
</organism>